<keyword evidence="3" id="KW-1185">Reference proteome</keyword>
<dbReference type="Pfam" id="PF15567">
    <property type="entry name" value="Imm35"/>
    <property type="match status" value="1"/>
</dbReference>
<evidence type="ECO:0000313" key="2">
    <source>
        <dbReference type="EMBL" id="ATQ70948.1"/>
    </source>
</evidence>
<protein>
    <recommendedName>
        <fullName evidence="1">Immunity protein 35 domain-containing protein</fullName>
    </recommendedName>
</protein>
<dbReference type="InterPro" id="IPR029082">
    <property type="entry name" value="Imm35"/>
</dbReference>
<dbReference type="KEGG" id="mtw:CQW49_23660"/>
<evidence type="ECO:0000313" key="3">
    <source>
        <dbReference type="Proteomes" id="UP000230709"/>
    </source>
</evidence>
<accession>A0A2D2D7G1</accession>
<keyword evidence="2" id="KW-0614">Plasmid</keyword>
<dbReference type="RefSeq" id="WP_081735800.1">
    <property type="nucleotide sequence ID" value="NZ_ADVE02000003.1"/>
</dbReference>
<reference evidence="3" key="1">
    <citation type="submission" date="2017-10" db="EMBL/GenBank/DDBJ databases">
        <title>Completed PacBio SMRT sequence of Methylosinus trichosporium OB3b reveals presence of a third large plasmid.</title>
        <authorList>
            <person name="Charles T.C."/>
            <person name="Lynch M.D.J."/>
            <person name="Heil J.R."/>
            <person name="Cheng J."/>
        </authorList>
    </citation>
    <scope>NUCLEOTIDE SEQUENCE [LARGE SCALE GENOMIC DNA]</scope>
    <source>
        <strain evidence="3">OB3b</strain>
        <plasmid evidence="3">pob3b3</plasmid>
    </source>
</reference>
<organism evidence="2 3">
    <name type="scientific">Methylosinus trichosporium (strain ATCC 35070 / NCIMB 11131 / UNIQEM 75 / OB3b)</name>
    <dbReference type="NCBI Taxonomy" id="595536"/>
    <lineage>
        <taxon>Bacteria</taxon>
        <taxon>Pseudomonadati</taxon>
        <taxon>Pseudomonadota</taxon>
        <taxon>Alphaproteobacteria</taxon>
        <taxon>Hyphomicrobiales</taxon>
        <taxon>Methylocystaceae</taxon>
        <taxon>Methylosinus</taxon>
    </lineage>
</organism>
<proteinExistence type="predicted"/>
<name>A0A2D2D7G1_METT3</name>
<sequence>MTISVDEATSLARDLVRKIGESAGEKLSIMEEKAITIEGGWVFFYNTDEFIRTGDITSALAGNGPVFVSINGEIRELPSAVPWEISVKSI</sequence>
<evidence type="ECO:0000259" key="1">
    <source>
        <dbReference type="Pfam" id="PF15567"/>
    </source>
</evidence>
<dbReference type="Proteomes" id="UP000230709">
    <property type="component" value="Plasmid pOB3b3"/>
</dbReference>
<dbReference type="EMBL" id="CP023740">
    <property type="protein sequence ID" value="ATQ70948.1"/>
    <property type="molecule type" value="Genomic_DNA"/>
</dbReference>
<geneLocation type="plasmid" evidence="3">
    <name>pob3b3</name>
</geneLocation>
<gene>
    <name evidence="2" type="ORF">CQW49_23660</name>
</gene>
<feature type="domain" description="Immunity protein 35" evidence="1">
    <location>
        <begin position="7"/>
        <end position="83"/>
    </location>
</feature>
<dbReference type="AlphaFoldDB" id="A0A2D2D7G1"/>